<reference evidence="1" key="1">
    <citation type="journal article" date="2022" name="bioRxiv">
        <title>Sequencing and chromosome-scale assembly of the giantPleurodeles waltlgenome.</title>
        <authorList>
            <person name="Brown T."/>
            <person name="Elewa A."/>
            <person name="Iarovenko S."/>
            <person name="Subramanian E."/>
            <person name="Araus A.J."/>
            <person name="Petzold A."/>
            <person name="Susuki M."/>
            <person name="Suzuki K.-i.T."/>
            <person name="Hayashi T."/>
            <person name="Toyoda A."/>
            <person name="Oliveira C."/>
            <person name="Osipova E."/>
            <person name="Leigh N.D."/>
            <person name="Simon A."/>
            <person name="Yun M.H."/>
        </authorList>
    </citation>
    <scope>NUCLEOTIDE SEQUENCE</scope>
    <source>
        <strain evidence="1">20211129_DDA</strain>
        <tissue evidence="1">Liver</tissue>
    </source>
</reference>
<dbReference type="EMBL" id="JANPWB010000012">
    <property type="protein sequence ID" value="KAJ1114562.1"/>
    <property type="molecule type" value="Genomic_DNA"/>
</dbReference>
<comment type="caution">
    <text evidence="1">The sequence shown here is derived from an EMBL/GenBank/DDBJ whole genome shotgun (WGS) entry which is preliminary data.</text>
</comment>
<organism evidence="1 2">
    <name type="scientific">Pleurodeles waltl</name>
    <name type="common">Iberian ribbed newt</name>
    <dbReference type="NCBI Taxonomy" id="8319"/>
    <lineage>
        <taxon>Eukaryota</taxon>
        <taxon>Metazoa</taxon>
        <taxon>Chordata</taxon>
        <taxon>Craniata</taxon>
        <taxon>Vertebrata</taxon>
        <taxon>Euteleostomi</taxon>
        <taxon>Amphibia</taxon>
        <taxon>Batrachia</taxon>
        <taxon>Caudata</taxon>
        <taxon>Salamandroidea</taxon>
        <taxon>Salamandridae</taxon>
        <taxon>Pleurodelinae</taxon>
        <taxon>Pleurodeles</taxon>
    </lineage>
</organism>
<dbReference type="AlphaFoldDB" id="A0AAV7NHI8"/>
<keyword evidence="2" id="KW-1185">Reference proteome</keyword>
<proteinExistence type="predicted"/>
<evidence type="ECO:0000313" key="2">
    <source>
        <dbReference type="Proteomes" id="UP001066276"/>
    </source>
</evidence>
<sequence>MAGESSRPRSLRGRHVPGSPQMSRYLVIIMLGQEVETKTFGTGLVATAAEKAKSDTQLDRNFVANPGFLKEDQVIPKRVAVVSKPFAFHWVNEVFGIEGNNLE</sequence>
<evidence type="ECO:0000313" key="1">
    <source>
        <dbReference type="EMBL" id="KAJ1114562.1"/>
    </source>
</evidence>
<gene>
    <name evidence="1" type="ORF">NDU88_002797</name>
</gene>
<protein>
    <submittedName>
        <fullName evidence="1">Uncharacterized protein</fullName>
    </submittedName>
</protein>
<accession>A0AAV7NHI8</accession>
<name>A0AAV7NHI8_PLEWA</name>
<dbReference type="Proteomes" id="UP001066276">
    <property type="component" value="Chromosome 8"/>
</dbReference>